<evidence type="ECO:0000313" key="2">
    <source>
        <dbReference type="EMBL" id="MBB2181693.1"/>
    </source>
</evidence>
<proteinExistence type="predicted"/>
<dbReference type="RefSeq" id="WP_228351460.1">
    <property type="nucleotide sequence ID" value="NZ_JACEGA010000001.1"/>
</dbReference>
<gene>
    <name evidence="2" type="ORF">H0486_02225</name>
</gene>
<organism evidence="2 3">
    <name type="scientific">Variimorphobacter saccharofermentans</name>
    <dbReference type="NCBI Taxonomy" id="2755051"/>
    <lineage>
        <taxon>Bacteria</taxon>
        <taxon>Bacillati</taxon>
        <taxon>Bacillota</taxon>
        <taxon>Clostridia</taxon>
        <taxon>Lachnospirales</taxon>
        <taxon>Lachnospiraceae</taxon>
        <taxon>Variimorphobacter</taxon>
    </lineage>
</organism>
<keyword evidence="3" id="KW-1185">Reference proteome</keyword>
<reference evidence="2 3" key="1">
    <citation type="submission" date="2020-07" db="EMBL/GenBank/DDBJ databases">
        <title>Characterization and genome sequencing of isolate MD1, a novel member within the family Lachnospiraceae.</title>
        <authorList>
            <person name="Rettenmaier R."/>
            <person name="Di Bello L."/>
            <person name="Zinser C."/>
            <person name="Scheitz K."/>
            <person name="Liebl W."/>
            <person name="Zverlov V."/>
        </authorList>
    </citation>
    <scope>NUCLEOTIDE SEQUENCE [LARGE SCALE GENOMIC DNA]</scope>
    <source>
        <strain evidence="2 3">MD1</strain>
    </source>
</reference>
<feature type="chain" id="PRO_5032511399" evidence="1">
    <location>
        <begin position="29"/>
        <end position="322"/>
    </location>
</feature>
<dbReference type="PROSITE" id="PS51257">
    <property type="entry name" value="PROKAR_LIPOPROTEIN"/>
    <property type="match status" value="1"/>
</dbReference>
<feature type="signal peptide" evidence="1">
    <location>
        <begin position="1"/>
        <end position="28"/>
    </location>
</feature>
<keyword evidence="1" id="KW-0732">Signal</keyword>
<evidence type="ECO:0000256" key="1">
    <source>
        <dbReference type="SAM" id="SignalP"/>
    </source>
</evidence>
<sequence length="322" mass="35782">MKSRNTRRCALFLIILMLISTTVGCQLAIDGDSTKKSGDILAGVFVTIGWPEQPVTEIKLDRDDYKIDSSGNISIINDNPFQANGIYEGVLSDEGNSVIFEGLDGYFMGFIDEKDEQGNTVSTGLCANGLHDVKHSVNVTDDGEINGGEATLYVSPYINEIIYVNPVYLREDGSYYTIIGNSTGLMASNDNAGNSFSQSIDSTIKRTVNGKTNSITYKYQIHVVVNDVVDKILIKEINSYDEVLLTTPYTIESPDTFVLNENTDYVIVEEYFHNPTKGAYTRRTAYSFDSDKVKDDYITHMCNFAEENGVLGAKMIEFQRPE</sequence>
<evidence type="ECO:0000313" key="3">
    <source>
        <dbReference type="Proteomes" id="UP000574276"/>
    </source>
</evidence>
<name>A0A839JVM8_9FIRM</name>
<dbReference type="Proteomes" id="UP000574276">
    <property type="component" value="Unassembled WGS sequence"/>
</dbReference>
<accession>A0A839JVM8</accession>
<dbReference type="AlphaFoldDB" id="A0A839JVM8"/>
<comment type="caution">
    <text evidence="2">The sequence shown here is derived from an EMBL/GenBank/DDBJ whole genome shotgun (WGS) entry which is preliminary data.</text>
</comment>
<protein>
    <submittedName>
        <fullName evidence="2">Uncharacterized protein</fullName>
    </submittedName>
</protein>
<dbReference type="EMBL" id="JACEGA010000001">
    <property type="protein sequence ID" value="MBB2181693.1"/>
    <property type="molecule type" value="Genomic_DNA"/>
</dbReference>